<dbReference type="AlphaFoldDB" id="B9KC13"/>
<dbReference type="Proteomes" id="UP000000445">
    <property type="component" value="Chromosome"/>
</dbReference>
<dbReference type="STRING" id="309803.CTN_0383"/>
<proteinExistence type="predicted"/>
<gene>
    <name evidence="1" type="ordered locus">CTN_0383</name>
</gene>
<dbReference type="GO" id="GO:0004332">
    <property type="term" value="F:fructose-bisphosphate aldolase activity"/>
    <property type="evidence" value="ECO:0007669"/>
    <property type="project" value="InterPro"/>
</dbReference>
<dbReference type="InterPro" id="IPR013785">
    <property type="entry name" value="Aldolase_TIM"/>
</dbReference>
<dbReference type="HOGENOM" id="CLU_057069_2_1_0"/>
<protein>
    <submittedName>
        <fullName evidence="1">Fructose-bisphosphate aldolase</fullName>
    </submittedName>
</protein>
<organism evidence="1 2">
    <name type="scientific">Thermotoga neapolitana (strain ATCC 49049 / DSM 4359 / NBRC 107923 / NS-E)</name>
    <dbReference type="NCBI Taxonomy" id="309803"/>
    <lineage>
        <taxon>Bacteria</taxon>
        <taxon>Thermotogati</taxon>
        <taxon>Thermotogota</taxon>
        <taxon>Thermotogae</taxon>
        <taxon>Thermotogales</taxon>
        <taxon>Thermotogaceae</taxon>
        <taxon>Thermotoga</taxon>
    </lineage>
</organism>
<dbReference type="Gene3D" id="3.20.20.70">
    <property type="entry name" value="Aldolase class I"/>
    <property type="match status" value="1"/>
</dbReference>
<dbReference type="SUPFAM" id="SSF51569">
    <property type="entry name" value="Aldolase"/>
    <property type="match status" value="1"/>
</dbReference>
<reference evidence="1 2" key="1">
    <citation type="journal article" date="2009" name="Biosci. Biotechnol. Biochem.">
        <title>WeGAS: a web-based microbial genome annotation system.</title>
        <authorList>
            <person name="Lee D."/>
            <person name="Seo H."/>
            <person name="Park C."/>
            <person name="Park K."/>
        </authorList>
    </citation>
    <scope>NUCLEOTIDE SEQUENCE [LARGE SCALE GENOMIC DNA]</scope>
    <source>
        <strain evidence="2">ATCC 49049 / DSM 4359 / NBRC 107923 / NS-E</strain>
    </source>
</reference>
<dbReference type="InterPro" id="IPR002915">
    <property type="entry name" value="DeoC/FbaB/LacD_aldolase"/>
</dbReference>
<dbReference type="PANTHER" id="PTHR47916">
    <property type="entry name" value="FRUCTOSE-BISPHOSPHATE ALDOLASE CLASS 1"/>
    <property type="match status" value="1"/>
</dbReference>
<dbReference type="PIRSF" id="PIRSF038992">
    <property type="entry name" value="Aldolase_Ia"/>
    <property type="match status" value="1"/>
</dbReference>
<evidence type="ECO:0000313" key="1">
    <source>
        <dbReference type="EMBL" id="ACM22559.1"/>
    </source>
</evidence>
<dbReference type="InterPro" id="IPR041720">
    <property type="entry name" value="FbaB-like"/>
</dbReference>
<keyword evidence="2" id="KW-1185">Reference proteome</keyword>
<dbReference type="Pfam" id="PF01791">
    <property type="entry name" value="DeoC"/>
    <property type="match status" value="1"/>
</dbReference>
<dbReference type="EMBL" id="CP000916">
    <property type="protein sequence ID" value="ACM22559.1"/>
    <property type="molecule type" value="Genomic_DNA"/>
</dbReference>
<dbReference type="PANTHER" id="PTHR47916:SF1">
    <property type="entry name" value="3-HYDROXY-5-PHOSPHONOOXYPENTANE-2,4-DIONE THIOLASE"/>
    <property type="match status" value="1"/>
</dbReference>
<dbReference type="InterPro" id="IPR050456">
    <property type="entry name" value="DeoC/FbaB_aldolase"/>
</dbReference>
<dbReference type="KEGG" id="tna:CTN_0383"/>
<dbReference type="eggNOG" id="COG1830">
    <property type="taxonomic scope" value="Bacteria"/>
</dbReference>
<dbReference type="SMART" id="SM01133">
    <property type="entry name" value="DeoC"/>
    <property type="match status" value="1"/>
</dbReference>
<accession>B9KC13</accession>
<sequence>MNQMYGGKAVRFSKLLNPKSGRSLIIALDHGLIFGNVEGLEDPVKTLERAISCGVDGVLLSPGIAKLTEHLFEGKNAPARILTIDFPVGSTIPGRFEKVFTHRLIHSVEQAVKMAVDAVKILFPWGLEKSAQAEVVRVIAETVEECERWDMPLVVEPVLWEENSSERNEPDLIESAARIAVEIGADILKIQFLGEDRLSRIIHRLHVPVFVLGGPKSDDLKQILKTVQESIESGAKGIMFGRNVWQRENMEEVLTVLKSIIHDGLKYEEVVQSYDL</sequence>
<name>B9KC13_THENN</name>
<evidence type="ECO:0000313" key="2">
    <source>
        <dbReference type="Proteomes" id="UP000000445"/>
    </source>
</evidence>